<proteinExistence type="predicted"/>
<comment type="caution">
    <text evidence="3">The sequence shown here is derived from an EMBL/GenBank/DDBJ whole genome shotgun (WGS) entry which is preliminary data.</text>
</comment>
<protein>
    <submittedName>
        <fullName evidence="3">Cysteine desulfurase</fullName>
    </submittedName>
</protein>
<dbReference type="InterPro" id="IPR015424">
    <property type="entry name" value="PyrdxlP-dep_Trfase"/>
</dbReference>
<keyword evidence="4" id="KW-1185">Reference proteome</keyword>
<feature type="non-terminal residue" evidence="3">
    <location>
        <position position="1"/>
    </location>
</feature>
<evidence type="ECO:0000313" key="3">
    <source>
        <dbReference type="EMBL" id="GKT29093.1"/>
    </source>
</evidence>
<dbReference type="PANTHER" id="PTHR43586">
    <property type="entry name" value="CYSTEINE DESULFURASE"/>
    <property type="match status" value="1"/>
</dbReference>
<sequence>ALTNYINTSHGSPHRGAHKLSIKATDAYDKAREKVRAFIGAKSASECVFTRNSTESLNLIAYGYLMKHMEAGDKMVTAITAHHSAILPLQMVAEKKGAILEYLYCDEHGDIPESELEKID</sequence>
<reference evidence="3" key="1">
    <citation type="submission" date="2022-03" db="EMBL/GenBank/DDBJ databases">
        <title>Draft genome sequence of Aduncisulcus paluster, a free-living microaerophilic Fornicata.</title>
        <authorList>
            <person name="Yuyama I."/>
            <person name="Kume K."/>
            <person name="Tamura T."/>
            <person name="Inagaki Y."/>
            <person name="Hashimoto T."/>
        </authorList>
    </citation>
    <scope>NUCLEOTIDE SEQUENCE</scope>
    <source>
        <strain evidence="3">NY0171</strain>
    </source>
</reference>
<gene>
    <name evidence="3" type="ORF">ADUPG1_005150</name>
</gene>
<evidence type="ECO:0000256" key="1">
    <source>
        <dbReference type="ARBA" id="ARBA00022898"/>
    </source>
</evidence>
<name>A0ABQ5K9K3_9EUKA</name>
<keyword evidence="1" id="KW-0663">Pyridoxal phosphate</keyword>
<dbReference type="EMBL" id="BQXS01008140">
    <property type="protein sequence ID" value="GKT29093.1"/>
    <property type="molecule type" value="Genomic_DNA"/>
</dbReference>
<dbReference type="InterPro" id="IPR015421">
    <property type="entry name" value="PyrdxlP-dep_Trfase_major"/>
</dbReference>
<feature type="non-terminal residue" evidence="3">
    <location>
        <position position="120"/>
    </location>
</feature>
<dbReference type="Pfam" id="PF00266">
    <property type="entry name" value="Aminotran_5"/>
    <property type="match status" value="1"/>
</dbReference>
<organism evidence="3 4">
    <name type="scientific">Aduncisulcus paluster</name>
    <dbReference type="NCBI Taxonomy" id="2918883"/>
    <lineage>
        <taxon>Eukaryota</taxon>
        <taxon>Metamonada</taxon>
        <taxon>Carpediemonas-like organisms</taxon>
        <taxon>Aduncisulcus</taxon>
    </lineage>
</organism>
<evidence type="ECO:0000259" key="2">
    <source>
        <dbReference type="Pfam" id="PF00266"/>
    </source>
</evidence>
<dbReference type="PANTHER" id="PTHR43586:SF8">
    <property type="entry name" value="CYSTEINE DESULFURASE 1, CHLOROPLASTIC"/>
    <property type="match status" value="1"/>
</dbReference>
<feature type="domain" description="Aminotransferase class V" evidence="2">
    <location>
        <begin position="2"/>
        <end position="118"/>
    </location>
</feature>
<dbReference type="Gene3D" id="3.40.640.10">
    <property type="entry name" value="Type I PLP-dependent aspartate aminotransferase-like (Major domain)"/>
    <property type="match status" value="1"/>
</dbReference>
<evidence type="ECO:0000313" key="4">
    <source>
        <dbReference type="Proteomes" id="UP001057375"/>
    </source>
</evidence>
<accession>A0ABQ5K9K3</accession>
<dbReference type="Proteomes" id="UP001057375">
    <property type="component" value="Unassembled WGS sequence"/>
</dbReference>
<dbReference type="InterPro" id="IPR000192">
    <property type="entry name" value="Aminotrans_V_dom"/>
</dbReference>
<dbReference type="SUPFAM" id="SSF53383">
    <property type="entry name" value="PLP-dependent transferases"/>
    <property type="match status" value="1"/>
</dbReference>